<reference evidence="3 4" key="1">
    <citation type="journal article" date="2021" name="Int. J. Syst. Evol. Microbiol.">
        <title>Amazonocrinis nigriterrae gen. nov., sp. nov., Atlanticothrix silvestris gen. nov., sp. nov. and Dendronalium phyllosphericum gen. nov., sp. nov., nostocacean cyanobacteria from Brazilian environments.</title>
        <authorList>
            <person name="Alvarenga D.O."/>
            <person name="Andreote A.P.D."/>
            <person name="Branco L.H.Z."/>
            <person name="Delbaje E."/>
            <person name="Cruz R.B."/>
            <person name="Varani A.M."/>
            <person name="Fiore M.F."/>
        </authorList>
    </citation>
    <scope>NUCLEOTIDE SEQUENCE [LARGE SCALE GENOMIC DNA]</scope>
    <source>
        <strain evidence="3 4">CENA67</strain>
    </source>
</reference>
<gene>
    <name evidence="3" type="ORF">I8748_19600</name>
</gene>
<dbReference type="AlphaFoldDB" id="A0A8J7L8D6"/>
<keyword evidence="2" id="KW-1133">Transmembrane helix</keyword>
<dbReference type="InterPro" id="IPR018710">
    <property type="entry name" value="DUF2232"/>
</dbReference>
<feature type="region of interest" description="Disordered" evidence="1">
    <location>
        <begin position="1"/>
        <end position="53"/>
    </location>
</feature>
<dbReference type="PANTHER" id="PTHR37185">
    <property type="entry name" value="MEMBRANE PROTEIN"/>
    <property type="match status" value="1"/>
</dbReference>
<keyword evidence="4" id="KW-1185">Reference proteome</keyword>
<accession>A0A8J7L8D6</accession>
<evidence type="ECO:0000256" key="2">
    <source>
        <dbReference type="SAM" id="Phobius"/>
    </source>
</evidence>
<feature type="transmembrane region" description="Helical" evidence="2">
    <location>
        <begin position="151"/>
        <end position="172"/>
    </location>
</feature>
<proteinExistence type="predicted"/>
<dbReference type="RefSeq" id="WP_198126208.1">
    <property type="nucleotide sequence ID" value="NZ_JAECZC010000041.1"/>
</dbReference>
<organism evidence="3 4">
    <name type="scientific">Amazonocrinis nigriterrae CENA67</name>
    <dbReference type="NCBI Taxonomy" id="2794033"/>
    <lineage>
        <taxon>Bacteria</taxon>
        <taxon>Bacillati</taxon>
        <taxon>Cyanobacteriota</taxon>
        <taxon>Cyanophyceae</taxon>
        <taxon>Nostocales</taxon>
        <taxon>Nostocaceae</taxon>
        <taxon>Amazonocrinis</taxon>
        <taxon>Amazonocrinis nigriterrae</taxon>
    </lineage>
</organism>
<feature type="transmembrane region" description="Helical" evidence="2">
    <location>
        <begin position="73"/>
        <end position="99"/>
    </location>
</feature>
<keyword evidence="2" id="KW-0472">Membrane</keyword>
<dbReference type="Proteomes" id="UP000632766">
    <property type="component" value="Unassembled WGS sequence"/>
</dbReference>
<feature type="compositionally biased region" description="Polar residues" evidence="1">
    <location>
        <begin position="32"/>
        <end position="47"/>
    </location>
</feature>
<protein>
    <submittedName>
        <fullName evidence="3">YybS family protein</fullName>
    </submittedName>
</protein>
<evidence type="ECO:0000313" key="4">
    <source>
        <dbReference type="Proteomes" id="UP000632766"/>
    </source>
</evidence>
<feature type="transmembrane region" description="Helical" evidence="2">
    <location>
        <begin position="106"/>
        <end position="122"/>
    </location>
</feature>
<sequence>MSILDSLPDEPEKDQSSESQSPRNQRLDKQEQLNPDGSPLNSGNHNRPQPPQLKVDAPLRMVETAFLASTASLIWFINFYFPLGPVLRIFFPVPIALVYLRWGKRAAWMAAVTSGLLLSVLMGPVRSLLFVMPYAFMGVLLGATWYRRVPWIVSISLGTILGTLGFFFRMWLLSVLSSEDLWIYVINQVTEITEWIFLQLEILASPSVFLIQTGAIALIVLNNFIYLFVVHLAAWLLLDRLGNPIPRPPQWVQVLMDYEG</sequence>
<comment type="caution">
    <text evidence="3">The sequence shown here is derived from an EMBL/GenBank/DDBJ whole genome shotgun (WGS) entry which is preliminary data.</text>
</comment>
<dbReference type="PANTHER" id="PTHR37185:SF3">
    <property type="entry name" value="MEMBRANE PROTEIN"/>
    <property type="match status" value="1"/>
</dbReference>
<evidence type="ECO:0000313" key="3">
    <source>
        <dbReference type="EMBL" id="MBH8564364.1"/>
    </source>
</evidence>
<feature type="transmembrane region" description="Helical" evidence="2">
    <location>
        <begin position="215"/>
        <end position="238"/>
    </location>
</feature>
<evidence type="ECO:0000256" key="1">
    <source>
        <dbReference type="SAM" id="MobiDB-lite"/>
    </source>
</evidence>
<keyword evidence="2" id="KW-0812">Transmembrane</keyword>
<dbReference type="EMBL" id="JAECZC010000041">
    <property type="protein sequence ID" value="MBH8564364.1"/>
    <property type="molecule type" value="Genomic_DNA"/>
</dbReference>
<dbReference type="Pfam" id="PF09991">
    <property type="entry name" value="DUF2232"/>
    <property type="match status" value="1"/>
</dbReference>
<name>A0A8J7L8D6_9NOST</name>